<protein>
    <submittedName>
        <fullName evidence="1">Uncharacterized protein</fullName>
    </submittedName>
</protein>
<keyword evidence="2" id="KW-1185">Reference proteome</keyword>
<evidence type="ECO:0000313" key="1">
    <source>
        <dbReference type="EnsemblMetazoa" id="tetur01g07110.1"/>
    </source>
</evidence>
<dbReference type="Proteomes" id="UP000015104">
    <property type="component" value="Unassembled WGS sequence"/>
</dbReference>
<accession>T1JRJ5</accession>
<organism evidence="1 2">
    <name type="scientific">Tetranychus urticae</name>
    <name type="common">Two-spotted spider mite</name>
    <dbReference type="NCBI Taxonomy" id="32264"/>
    <lineage>
        <taxon>Eukaryota</taxon>
        <taxon>Metazoa</taxon>
        <taxon>Ecdysozoa</taxon>
        <taxon>Arthropoda</taxon>
        <taxon>Chelicerata</taxon>
        <taxon>Arachnida</taxon>
        <taxon>Acari</taxon>
        <taxon>Acariformes</taxon>
        <taxon>Trombidiformes</taxon>
        <taxon>Prostigmata</taxon>
        <taxon>Eleutherengona</taxon>
        <taxon>Raphignathae</taxon>
        <taxon>Tetranychoidea</taxon>
        <taxon>Tetranychidae</taxon>
        <taxon>Tetranychus</taxon>
    </lineage>
</organism>
<evidence type="ECO:0000313" key="2">
    <source>
        <dbReference type="Proteomes" id="UP000015104"/>
    </source>
</evidence>
<reference evidence="2" key="1">
    <citation type="submission" date="2011-08" db="EMBL/GenBank/DDBJ databases">
        <authorList>
            <person name="Rombauts S."/>
        </authorList>
    </citation>
    <scope>NUCLEOTIDE SEQUENCE</scope>
    <source>
        <strain evidence="2">London</strain>
    </source>
</reference>
<dbReference type="EMBL" id="CAEY01000449">
    <property type="status" value="NOT_ANNOTATED_CDS"/>
    <property type="molecule type" value="Genomic_DNA"/>
</dbReference>
<proteinExistence type="predicted"/>
<name>T1JRJ5_TETUR</name>
<dbReference type="HOGENOM" id="CLU_3336164_0_0_1"/>
<sequence length="38" mass="4236">MNIHSVKSGNKCQSYLDNLVNIAIICLLSWGQLQSDKT</sequence>
<reference evidence="1" key="2">
    <citation type="submission" date="2015-06" db="UniProtKB">
        <authorList>
            <consortium name="EnsemblMetazoa"/>
        </authorList>
    </citation>
    <scope>IDENTIFICATION</scope>
</reference>
<dbReference type="EnsemblMetazoa" id="tetur01g07110.1">
    <property type="protein sequence ID" value="tetur01g07110.1"/>
    <property type="gene ID" value="tetur01g07110"/>
</dbReference>
<dbReference type="AlphaFoldDB" id="T1JRJ5"/>